<dbReference type="Proteomes" id="UP001221757">
    <property type="component" value="Unassembled WGS sequence"/>
</dbReference>
<evidence type="ECO:0000313" key="1">
    <source>
        <dbReference type="EMBL" id="KAJ7689929.1"/>
    </source>
</evidence>
<protein>
    <submittedName>
        <fullName evidence="1">Uncharacterized protein</fullName>
    </submittedName>
</protein>
<dbReference type="AlphaFoldDB" id="A0AAD7DFM3"/>
<sequence>MNDFARFQRLLKTVIGKTEPNHSGSRNPDMYSGLVKRRLLGTSRSDGYQRLAEIGRLGLAKIPNFKGSWQAQIMMVHGRENMGQSKSVGSRMAPNKPVQSISAATKLANVTKFHNFKRSYEVTKMGTTRASKKLVQVLNRSGFYPSYPFLHKSIIYLSKDSIKVAIRAANDPTKLHLLAYDNFNWMKHAFEVSATHGSVTHDQVLAILIEFSLPHGSLPETAKELSSIDNFALTAGTHHIIPAHQALGEILPNYIDQAQFSRNSTIQVAHILAESVKAWSHHSSEIPKLTDPHALPACKTGEYFLPTYDQEQSSTRHHLKNGTGGYLGIASQQLVLLRFLDVVFRALVLKAAMTVLDLKFPDNLGQKITEEGFMSIATQITTPLLMPSLDRLEADCVKTVPGNAPSGHAVLLMHKLMTLREMRHAIKY</sequence>
<proteinExistence type="predicted"/>
<reference evidence="1" key="1">
    <citation type="submission" date="2023-03" db="EMBL/GenBank/DDBJ databases">
        <title>Massive genome expansion in bonnet fungi (Mycena s.s.) driven by repeated elements and novel gene families across ecological guilds.</title>
        <authorList>
            <consortium name="Lawrence Berkeley National Laboratory"/>
            <person name="Harder C.B."/>
            <person name="Miyauchi S."/>
            <person name="Viragh M."/>
            <person name="Kuo A."/>
            <person name="Thoen E."/>
            <person name="Andreopoulos B."/>
            <person name="Lu D."/>
            <person name="Skrede I."/>
            <person name="Drula E."/>
            <person name="Henrissat B."/>
            <person name="Morin E."/>
            <person name="Kohler A."/>
            <person name="Barry K."/>
            <person name="LaButti K."/>
            <person name="Morin E."/>
            <person name="Salamov A."/>
            <person name="Lipzen A."/>
            <person name="Mereny Z."/>
            <person name="Hegedus B."/>
            <person name="Baldrian P."/>
            <person name="Stursova M."/>
            <person name="Weitz H."/>
            <person name="Taylor A."/>
            <person name="Grigoriev I.V."/>
            <person name="Nagy L.G."/>
            <person name="Martin F."/>
            <person name="Kauserud H."/>
        </authorList>
    </citation>
    <scope>NUCLEOTIDE SEQUENCE</scope>
    <source>
        <strain evidence="1">CBHHK067</strain>
    </source>
</reference>
<name>A0AAD7DFM3_MYCRO</name>
<comment type="caution">
    <text evidence="1">The sequence shown here is derived from an EMBL/GenBank/DDBJ whole genome shotgun (WGS) entry which is preliminary data.</text>
</comment>
<keyword evidence="2" id="KW-1185">Reference proteome</keyword>
<dbReference type="EMBL" id="JARKIE010000068">
    <property type="protein sequence ID" value="KAJ7689929.1"/>
    <property type="molecule type" value="Genomic_DNA"/>
</dbReference>
<gene>
    <name evidence="1" type="ORF">B0H17DRAFT_1134644</name>
</gene>
<evidence type="ECO:0000313" key="2">
    <source>
        <dbReference type="Proteomes" id="UP001221757"/>
    </source>
</evidence>
<accession>A0AAD7DFM3</accession>
<organism evidence="1 2">
    <name type="scientific">Mycena rosella</name>
    <name type="common">Pink bonnet</name>
    <name type="synonym">Agaricus rosellus</name>
    <dbReference type="NCBI Taxonomy" id="1033263"/>
    <lineage>
        <taxon>Eukaryota</taxon>
        <taxon>Fungi</taxon>
        <taxon>Dikarya</taxon>
        <taxon>Basidiomycota</taxon>
        <taxon>Agaricomycotina</taxon>
        <taxon>Agaricomycetes</taxon>
        <taxon>Agaricomycetidae</taxon>
        <taxon>Agaricales</taxon>
        <taxon>Marasmiineae</taxon>
        <taxon>Mycenaceae</taxon>
        <taxon>Mycena</taxon>
    </lineage>
</organism>